<reference evidence="4" key="1">
    <citation type="journal article" date="2019" name="Int. J. Syst. Evol. Microbiol.">
        <title>The Global Catalogue of Microorganisms (GCM) 10K type strain sequencing project: providing services to taxonomists for standard genome sequencing and annotation.</title>
        <authorList>
            <consortium name="The Broad Institute Genomics Platform"/>
            <consortium name="The Broad Institute Genome Sequencing Center for Infectious Disease"/>
            <person name="Wu L."/>
            <person name="Ma J."/>
        </authorList>
    </citation>
    <scope>NUCLEOTIDE SEQUENCE [LARGE SCALE GENOMIC DNA]</scope>
    <source>
        <strain evidence="4">JCM 10671</strain>
    </source>
</reference>
<dbReference type="InterPro" id="IPR055493">
    <property type="entry name" value="DUF7065"/>
</dbReference>
<evidence type="ECO:0000259" key="2">
    <source>
        <dbReference type="Pfam" id="PF23213"/>
    </source>
</evidence>
<feature type="domain" description="DUF7064" evidence="1">
    <location>
        <begin position="195"/>
        <end position="323"/>
    </location>
</feature>
<protein>
    <submittedName>
        <fullName evidence="3">Uncharacterized protein</fullName>
    </submittedName>
</protein>
<dbReference type="Pfam" id="PF23212">
    <property type="entry name" value="DUF7064"/>
    <property type="match status" value="1"/>
</dbReference>
<gene>
    <name evidence="3" type="ORF">GCM10009547_28900</name>
</gene>
<evidence type="ECO:0000313" key="4">
    <source>
        <dbReference type="Proteomes" id="UP001500957"/>
    </source>
</evidence>
<dbReference type="InterPro" id="IPR055492">
    <property type="entry name" value="DUF7064"/>
</dbReference>
<dbReference type="RefSeq" id="WP_344605922.1">
    <property type="nucleotide sequence ID" value="NZ_BAAAHE010000023.1"/>
</dbReference>
<dbReference type="SUPFAM" id="SSF159245">
    <property type="entry name" value="AttH-like"/>
    <property type="match status" value="1"/>
</dbReference>
<sequence length="341" mass="38136">MSDTAKAFWEAKNSRFAVPDPRDEFLHPEARVAQPGPELTETQALGFSVPEHGICGLGYLWHHPNLGVVTGGAWVWRGVQPNSLASDLFDIVTYVDDAVLADDLHRYRLPNGYEAEVVEPLRTLRARYADEPRGNAFEIEFTALAEPMVLETGFHLEQPMRTRGTLTLDGRQYEVDGYSVRDRSWGQLRREVHSALPPMTWLNGVLGPDLSFGATAFDSPDLKPEWAGTLEVPGGDPLRAGWICRDGVYSPVVAIRKRTHRNPATLFPESVDVTLTDDRGLDLPLRGTILAASEWRAWHNMSSFMCLARWETPDGLVGHGDFQDILSHGYLRTFLPARPHD</sequence>
<evidence type="ECO:0000259" key="1">
    <source>
        <dbReference type="Pfam" id="PF23212"/>
    </source>
</evidence>
<dbReference type="Proteomes" id="UP001500957">
    <property type="component" value="Unassembled WGS sequence"/>
</dbReference>
<comment type="caution">
    <text evidence="3">The sequence shown here is derived from an EMBL/GenBank/DDBJ whole genome shotgun (WGS) entry which is preliminary data.</text>
</comment>
<proteinExistence type="predicted"/>
<accession>A0ABP3S6Q6</accession>
<dbReference type="Pfam" id="PF23213">
    <property type="entry name" value="DUF7065"/>
    <property type="match status" value="1"/>
</dbReference>
<name>A0ABP3S6Q6_9ACTN</name>
<organism evidence="3 4">
    <name type="scientific">Sporichthya brevicatena</name>
    <dbReference type="NCBI Taxonomy" id="171442"/>
    <lineage>
        <taxon>Bacteria</taxon>
        <taxon>Bacillati</taxon>
        <taxon>Actinomycetota</taxon>
        <taxon>Actinomycetes</taxon>
        <taxon>Sporichthyales</taxon>
        <taxon>Sporichthyaceae</taxon>
        <taxon>Sporichthya</taxon>
    </lineage>
</organism>
<keyword evidence="4" id="KW-1185">Reference proteome</keyword>
<evidence type="ECO:0000313" key="3">
    <source>
        <dbReference type="EMBL" id="GAA0623992.1"/>
    </source>
</evidence>
<dbReference type="EMBL" id="BAAAHE010000023">
    <property type="protein sequence ID" value="GAA0623992.1"/>
    <property type="molecule type" value="Genomic_DNA"/>
</dbReference>
<feature type="domain" description="DUF7065" evidence="2">
    <location>
        <begin position="154"/>
        <end position="187"/>
    </location>
</feature>